<accession>A0A4Y2ICF4</accession>
<organism evidence="2 3">
    <name type="scientific">Araneus ventricosus</name>
    <name type="common">Orbweaver spider</name>
    <name type="synonym">Epeira ventricosa</name>
    <dbReference type="NCBI Taxonomy" id="182803"/>
    <lineage>
        <taxon>Eukaryota</taxon>
        <taxon>Metazoa</taxon>
        <taxon>Ecdysozoa</taxon>
        <taxon>Arthropoda</taxon>
        <taxon>Chelicerata</taxon>
        <taxon>Arachnida</taxon>
        <taxon>Araneae</taxon>
        <taxon>Araneomorphae</taxon>
        <taxon>Entelegynae</taxon>
        <taxon>Araneoidea</taxon>
        <taxon>Araneidae</taxon>
        <taxon>Araneus</taxon>
    </lineage>
</organism>
<comment type="caution">
    <text evidence="2">The sequence shown here is derived from an EMBL/GenBank/DDBJ whole genome shotgun (WGS) entry which is preliminary data.</text>
</comment>
<dbReference type="EMBL" id="BGPR01002549">
    <property type="protein sequence ID" value="GBM75305.1"/>
    <property type="molecule type" value="Genomic_DNA"/>
</dbReference>
<gene>
    <name evidence="2" type="ORF">AVEN_126681_1</name>
</gene>
<dbReference type="AlphaFoldDB" id="A0A4Y2ICF4"/>
<protein>
    <submittedName>
        <fullName evidence="2">Uncharacterized protein</fullName>
    </submittedName>
</protein>
<evidence type="ECO:0000313" key="2">
    <source>
        <dbReference type="EMBL" id="GBM75305.1"/>
    </source>
</evidence>
<evidence type="ECO:0000256" key="1">
    <source>
        <dbReference type="SAM" id="MobiDB-lite"/>
    </source>
</evidence>
<evidence type="ECO:0000313" key="3">
    <source>
        <dbReference type="Proteomes" id="UP000499080"/>
    </source>
</evidence>
<reference evidence="2 3" key="1">
    <citation type="journal article" date="2019" name="Sci. Rep.">
        <title>Orb-weaving spider Araneus ventricosus genome elucidates the spidroin gene catalogue.</title>
        <authorList>
            <person name="Kono N."/>
            <person name="Nakamura H."/>
            <person name="Ohtoshi R."/>
            <person name="Moran D.A.P."/>
            <person name="Shinohara A."/>
            <person name="Yoshida Y."/>
            <person name="Fujiwara M."/>
            <person name="Mori M."/>
            <person name="Tomita M."/>
            <person name="Arakawa K."/>
        </authorList>
    </citation>
    <scope>NUCLEOTIDE SEQUENCE [LARGE SCALE GENOMIC DNA]</scope>
</reference>
<keyword evidence="3" id="KW-1185">Reference proteome</keyword>
<sequence>MTAAAIAQVLSPSSQSPGHGLTPPDGDTYYHPGYNFLLYISGHIGFKSKKEKSKCNNEGLTEEIIIKELQKERDARKQLKTCKEKLYKEQKRSYSVK</sequence>
<feature type="region of interest" description="Disordered" evidence="1">
    <location>
        <begin position="1"/>
        <end position="26"/>
    </location>
</feature>
<proteinExistence type="predicted"/>
<dbReference type="Proteomes" id="UP000499080">
    <property type="component" value="Unassembled WGS sequence"/>
</dbReference>
<name>A0A4Y2ICF4_ARAVE</name>